<comment type="caution">
    <text evidence="1">The sequence shown here is derived from an EMBL/GenBank/DDBJ whole genome shotgun (WGS) entry which is preliminary data.</text>
</comment>
<dbReference type="EMBL" id="JACBKZ010000002">
    <property type="protein sequence ID" value="KAF5957315.1"/>
    <property type="molecule type" value="Genomic_DNA"/>
</dbReference>
<gene>
    <name evidence="1" type="ORF">HYC85_004540</name>
</gene>
<evidence type="ECO:0000313" key="2">
    <source>
        <dbReference type="Proteomes" id="UP000593564"/>
    </source>
</evidence>
<reference evidence="1 2" key="2">
    <citation type="submission" date="2020-07" db="EMBL/GenBank/DDBJ databases">
        <title>Genome assembly of wild tea tree DASZ reveals pedigree and selection history of tea varieties.</title>
        <authorList>
            <person name="Zhang W."/>
        </authorList>
    </citation>
    <scope>NUCLEOTIDE SEQUENCE [LARGE SCALE GENOMIC DNA]</scope>
    <source>
        <strain evidence="2">cv. G240</strain>
        <tissue evidence="1">Leaf</tissue>
    </source>
</reference>
<reference evidence="2" key="1">
    <citation type="journal article" date="2020" name="Nat. Commun.">
        <title>Genome assembly of wild tea tree DASZ reveals pedigree and selection history of tea varieties.</title>
        <authorList>
            <person name="Zhang W."/>
            <person name="Zhang Y."/>
            <person name="Qiu H."/>
            <person name="Guo Y."/>
            <person name="Wan H."/>
            <person name="Zhang X."/>
            <person name="Scossa F."/>
            <person name="Alseekh S."/>
            <person name="Zhang Q."/>
            <person name="Wang P."/>
            <person name="Xu L."/>
            <person name="Schmidt M.H."/>
            <person name="Jia X."/>
            <person name="Li D."/>
            <person name="Zhu A."/>
            <person name="Guo F."/>
            <person name="Chen W."/>
            <person name="Ni D."/>
            <person name="Usadel B."/>
            <person name="Fernie A.R."/>
            <person name="Wen W."/>
        </authorList>
    </citation>
    <scope>NUCLEOTIDE SEQUENCE [LARGE SCALE GENOMIC DNA]</scope>
    <source>
        <strain evidence="2">cv. G240</strain>
    </source>
</reference>
<protein>
    <submittedName>
        <fullName evidence="1">Uncharacterized protein</fullName>
    </submittedName>
</protein>
<evidence type="ECO:0000313" key="1">
    <source>
        <dbReference type="EMBL" id="KAF5957315.1"/>
    </source>
</evidence>
<accession>A0A7J7HXW5</accession>
<organism evidence="1 2">
    <name type="scientific">Camellia sinensis</name>
    <name type="common">Tea plant</name>
    <name type="synonym">Thea sinensis</name>
    <dbReference type="NCBI Taxonomy" id="4442"/>
    <lineage>
        <taxon>Eukaryota</taxon>
        <taxon>Viridiplantae</taxon>
        <taxon>Streptophyta</taxon>
        <taxon>Embryophyta</taxon>
        <taxon>Tracheophyta</taxon>
        <taxon>Spermatophyta</taxon>
        <taxon>Magnoliopsida</taxon>
        <taxon>eudicotyledons</taxon>
        <taxon>Gunneridae</taxon>
        <taxon>Pentapetalae</taxon>
        <taxon>asterids</taxon>
        <taxon>Ericales</taxon>
        <taxon>Theaceae</taxon>
        <taxon>Camellia</taxon>
    </lineage>
</organism>
<name>A0A7J7HXW5_CAMSI</name>
<dbReference type="AlphaFoldDB" id="A0A7J7HXW5"/>
<proteinExistence type="predicted"/>
<keyword evidence="2" id="KW-1185">Reference proteome</keyword>
<sequence length="81" mass="9015">MKIGFKQRNNHPGVHSSCSAQITLQFTSTTQRMQNPTNSDEIRVGSGVYLISTSPTTLFTLQFTSTTQRMQNPTNSDVLHV</sequence>
<dbReference type="Proteomes" id="UP000593564">
    <property type="component" value="Unassembled WGS sequence"/>
</dbReference>